<dbReference type="KEGG" id="xfr:BER92_14735"/>
<accession>A0A1Y6GSQ8</accession>
<feature type="domain" description="Response regulatory" evidence="3">
    <location>
        <begin position="6"/>
        <end position="119"/>
    </location>
</feature>
<dbReference type="AlphaFoldDB" id="A0A1Y6GSQ8"/>
<sequence>MAETLRLLMVEDQEELRELISEALRDAGITVDTADDGQSALRMLRENGPYDVVFSDIRMPNGMSGIELSEQVAQLLPQARVILASGFAKTELPPLPAQVDFLPKPYRLRQLIDILKGAAANA</sequence>
<feature type="modified residue" description="4-aspartylphosphate" evidence="2">
    <location>
        <position position="56"/>
    </location>
</feature>
<dbReference type="Gene3D" id="3.40.50.2300">
    <property type="match status" value="1"/>
</dbReference>
<protein>
    <submittedName>
        <fullName evidence="4">Blue-light-activated protein</fullName>
    </submittedName>
    <submittedName>
        <fullName evidence="5">Two-component system regulatory protein</fullName>
    </submittedName>
</protein>
<dbReference type="InterPro" id="IPR011006">
    <property type="entry name" value="CheY-like_superfamily"/>
</dbReference>
<dbReference type="Pfam" id="PF00072">
    <property type="entry name" value="Response_reg"/>
    <property type="match status" value="1"/>
</dbReference>
<dbReference type="PANTHER" id="PTHR44591:SF21">
    <property type="entry name" value="TWO-COMPONENT RESPONSE REGULATOR"/>
    <property type="match status" value="1"/>
</dbReference>
<reference evidence="4 6" key="1">
    <citation type="submission" date="2017-05" db="EMBL/GenBank/DDBJ databases">
        <authorList>
            <person name="Blom J."/>
        </authorList>
    </citation>
    <scope>NUCLEOTIDE SEQUENCE [LARGE SCALE GENOMIC DNA]</scope>
    <source>
        <strain evidence="4">PD885</strain>
    </source>
</reference>
<dbReference type="InterPro" id="IPR050595">
    <property type="entry name" value="Bact_response_regulator"/>
</dbReference>
<dbReference type="Proteomes" id="UP000195953">
    <property type="component" value="Chromosome 1"/>
</dbReference>
<organism evidence="5 7">
    <name type="scientific">Xanthomonas fragariae</name>
    <dbReference type="NCBI Taxonomy" id="48664"/>
    <lineage>
        <taxon>Bacteria</taxon>
        <taxon>Pseudomonadati</taxon>
        <taxon>Pseudomonadota</taxon>
        <taxon>Gammaproteobacteria</taxon>
        <taxon>Lysobacterales</taxon>
        <taxon>Lysobacteraceae</taxon>
        <taxon>Xanthomonas</taxon>
    </lineage>
</organism>
<dbReference type="RefSeq" id="WP_002807936.1">
    <property type="nucleotide sequence ID" value="NZ_CP016830.1"/>
</dbReference>
<evidence type="ECO:0000256" key="1">
    <source>
        <dbReference type="ARBA" id="ARBA00022553"/>
    </source>
</evidence>
<dbReference type="GO" id="GO:0000160">
    <property type="term" value="P:phosphorelay signal transduction system"/>
    <property type="evidence" value="ECO:0007669"/>
    <property type="project" value="InterPro"/>
</dbReference>
<evidence type="ECO:0000313" key="7">
    <source>
        <dbReference type="Proteomes" id="UP000195953"/>
    </source>
</evidence>
<dbReference type="PANTHER" id="PTHR44591">
    <property type="entry name" value="STRESS RESPONSE REGULATOR PROTEIN 1"/>
    <property type="match status" value="1"/>
</dbReference>
<evidence type="ECO:0000256" key="2">
    <source>
        <dbReference type="PROSITE-ProRule" id="PRU00169"/>
    </source>
</evidence>
<dbReference type="PROSITE" id="PS50110">
    <property type="entry name" value="RESPONSE_REGULATORY"/>
    <property type="match status" value="1"/>
</dbReference>
<dbReference type="STRING" id="48664.BER92_14735"/>
<gene>
    <name evidence="5" type="ORF">PD5205_03029</name>
    <name evidence="4" type="ORF">PD885_00966</name>
</gene>
<name>A0A1Y6GSQ8_9XANT</name>
<dbReference type="Proteomes" id="UP000195877">
    <property type="component" value="Chromosome 1"/>
</dbReference>
<proteinExistence type="predicted"/>
<evidence type="ECO:0000259" key="3">
    <source>
        <dbReference type="PROSITE" id="PS50110"/>
    </source>
</evidence>
<evidence type="ECO:0000313" key="6">
    <source>
        <dbReference type="Proteomes" id="UP000195877"/>
    </source>
</evidence>
<dbReference type="GeneID" id="61893383"/>
<dbReference type="eggNOG" id="COG0784">
    <property type="taxonomic scope" value="Bacteria"/>
</dbReference>
<evidence type="ECO:0000313" key="5">
    <source>
        <dbReference type="EMBL" id="SMR04312.1"/>
    </source>
</evidence>
<evidence type="ECO:0000313" key="4">
    <source>
        <dbReference type="EMBL" id="SMQ98224.1"/>
    </source>
</evidence>
<dbReference type="SMART" id="SM00448">
    <property type="entry name" value="REC"/>
    <property type="match status" value="1"/>
</dbReference>
<dbReference type="OrthoDB" id="9784719at2"/>
<reference evidence="5 7" key="2">
    <citation type="submission" date="2017-05" db="EMBL/GenBank/DDBJ databases">
        <authorList>
            <person name="Song R."/>
            <person name="Chenine A.L."/>
            <person name="Ruprecht R.M."/>
        </authorList>
    </citation>
    <scope>NUCLEOTIDE SEQUENCE [LARGE SCALE GENOMIC DNA]</scope>
    <source>
        <strain evidence="5">PD5205</strain>
    </source>
</reference>
<keyword evidence="6" id="KW-1185">Reference proteome</keyword>
<dbReference type="EMBL" id="LT853885">
    <property type="protein sequence ID" value="SMR04312.1"/>
    <property type="molecule type" value="Genomic_DNA"/>
</dbReference>
<dbReference type="SUPFAM" id="SSF52172">
    <property type="entry name" value="CheY-like"/>
    <property type="match status" value="1"/>
</dbReference>
<keyword evidence="1 2" id="KW-0597">Phosphoprotein</keyword>
<dbReference type="EMBL" id="LT853882">
    <property type="protein sequence ID" value="SMQ98224.1"/>
    <property type="molecule type" value="Genomic_DNA"/>
</dbReference>
<dbReference type="InterPro" id="IPR001789">
    <property type="entry name" value="Sig_transdc_resp-reg_receiver"/>
</dbReference>